<keyword evidence="2" id="KW-1185">Reference proteome</keyword>
<comment type="caution">
    <text evidence="1">The sequence shown here is derived from an EMBL/GenBank/DDBJ whole genome shotgun (WGS) entry which is preliminary data.</text>
</comment>
<name>A0A392SXW0_9FABA</name>
<evidence type="ECO:0000313" key="1">
    <source>
        <dbReference type="EMBL" id="MCI53519.1"/>
    </source>
</evidence>
<organism evidence="1 2">
    <name type="scientific">Trifolium medium</name>
    <dbReference type="NCBI Taxonomy" id="97028"/>
    <lineage>
        <taxon>Eukaryota</taxon>
        <taxon>Viridiplantae</taxon>
        <taxon>Streptophyta</taxon>
        <taxon>Embryophyta</taxon>
        <taxon>Tracheophyta</taxon>
        <taxon>Spermatophyta</taxon>
        <taxon>Magnoliopsida</taxon>
        <taxon>eudicotyledons</taxon>
        <taxon>Gunneridae</taxon>
        <taxon>Pentapetalae</taxon>
        <taxon>rosids</taxon>
        <taxon>fabids</taxon>
        <taxon>Fabales</taxon>
        <taxon>Fabaceae</taxon>
        <taxon>Papilionoideae</taxon>
        <taxon>50 kb inversion clade</taxon>
        <taxon>NPAAA clade</taxon>
        <taxon>Hologalegina</taxon>
        <taxon>IRL clade</taxon>
        <taxon>Trifolieae</taxon>
        <taxon>Trifolium</taxon>
    </lineage>
</organism>
<feature type="non-terminal residue" evidence="1">
    <location>
        <position position="1"/>
    </location>
</feature>
<dbReference type="AlphaFoldDB" id="A0A392SXW0"/>
<sequence>AELPVQVVAGVGLSAAARPASSPYEAFWSAPAVLDISDASLVVATTSGPTYFLQGQYLTPLPLLHAFLASRVLSDLQTLYPNCHNQIELARLK</sequence>
<accession>A0A392SXW0</accession>
<evidence type="ECO:0000313" key="2">
    <source>
        <dbReference type="Proteomes" id="UP000265520"/>
    </source>
</evidence>
<protein>
    <submittedName>
        <fullName evidence="1">Uncharacterized protein</fullName>
    </submittedName>
</protein>
<dbReference type="EMBL" id="LXQA010464530">
    <property type="protein sequence ID" value="MCI53519.1"/>
    <property type="molecule type" value="Genomic_DNA"/>
</dbReference>
<proteinExistence type="predicted"/>
<dbReference type="Proteomes" id="UP000265520">
    <property type="component" value="Unassembled WGS sequence"/>
</dbReference>
<reference evidence="1 2" key="1">
    <citation type="journal article" date="2018" name="Front. Plant Sci.">
        <title>Red Clover (Trifolium pratense) and Zigzag Clover (T. medium) - A Picture of Genomic Similarities and Differences.</title>
        <authorList>
            <person name="Dluhosova J."/>
            <person name="Istvanek J."/>
            <person name="Nedelnik J."/>
            <person name="Repkova J."/>
        </authorList>
    </citation>
    <scope>NUCLEOTIDE SEQUENCE [LARGE SCALE GENOMIC DNA]</scope>
    <source>
        <strain evidence="2">cv. 10/8</strain>
        <tissue evidence="1">Leaf</tissue>
    </source>
</reference>